<dbReference type="SUPFAM" id="SSF46689">
    <property type="entry name" value="Homeodomain-like"/>
    <property type="match status" value="1"/>
</dbReference>
<protein>
    <submittedName>
        <fullName evidence="5">Helix-turn-helix domain-containing protein</fullName>
    </submittedName>
</protein>
<dbReference type="RefSeq" id="WP_318351957.1">
    <property type="nucleotide sequence ID" value="NZ_JAWQEV010000001.1"/>
</dbReference>
<dbReference type="PROSITE" id="PS01124">
    <property type="entry name" value="HTH_ARAC_FAMILY_2"/>
    <property type="match status" value="1"/>
</dbReference>
<evidence type="ECO:0000256" key="2">
    <source>
        <dbReference type="ARBA" id="ARBA00023125"/>
    </source>
</evidence>
<dbReference type="PANTHER" id="PTHR46796:SF12">
    <property type="entry name" value="HTH-TYPE DNA-BINDING TRANSCRIPTIONAL ACTIVATOR EUTR"/>
    <property type="match status" value="1"/>
</dbReference>
<reference evidence="5 6" key="1">
    <citation type="submission" date="2023-11" db="EMBL/GenBank/DDBJ databases">
        <title>Draft genome sequence of Microbacterium arthrosphaerae JCM 30492.</title>
        <authorList>
            <person name="Zhang G."/>
            <person name="Ding Y."/>
        </authorList>
    </citation>
    <scope>NUCLEOTIDE SEQUENCE [LARGE SCALE GENOMIC DNA]</scope>
    <source>
        <strain evidence="5 6">JCM 30492</strain>
    </source>
</reference>
<evidence type="ECO:0000256" key="1">
    <source>
        <dbReference type="ARBA" id="ARBA00023015"/>
    </source>
</evidence>
<keyword evidence="3" id="KW-0804">Transcription</keyword>
<keyword evidence="2" id="KW-0238">DNA-binding</keyword>
<evidence type="ECO:0000313" key="5">
    <source>
        <dbReference type="EMBL" id="MDW4571416.1"/>
    </source>
</evidence>
<dbReference type="InterPro" id="IPR018060">
    <property type="entry name" value="HTH_AraC"/>
</dbReference>
<sequence>MGLIDESFRTTSTSEAEELIGRVYQRPSIKDTSDPFVFRQRTRGDQRVNITRFQISSPAVTAVELETVVGVGNLRSGQYEVQSNGVRVDASGPFLLRPGQASSWSNDLDIVMVNFDLGALSRFATTHGLASDGRLRFDLATPSPEAASTWNRVLAHVTTLFADADLFRNELIRTGAVDLLYSAALATFLTDRSTSTSPTPAYRGSVRRALQFIDDNAASPIDVADIAAAARLSVRGLQAAFRRELDTTPAARLRTVRLAHAHSDLLAADPRTDSVAAIARRWGFAHLGRFAAIYRDTYHQLPRQTLEG</sequence>
<comment type="caution">
    <text evidence="5">The sequence shown here is derived from an EMBL/GenBank/DDBJ whole genome shotgun (WGS) entry which is preliminary data.</text>
</comment>
<keyword evidence="6" id="KW-1185">Reference proteome</keyword>
<keyword evidence="1" id="KW-0805">Transcription regulation</keyword>
<accession>A0ABU4GWH6</accession>
<name>A0ABU4GWH6_9MICO</name>
<gene>
    <name evidence="5" type="ORF">R8Z58_01340</name>
</gene>
<evidence type="ECO:0000256" key="3">
    <source>
        <dbReference type="ARBA" id="ARBA00023163"/>
    </source>
</evidence>
<dbReference type="Proteomes" id="UP001283109">
    <property type="component" value="Unassembled WGS sequence"/>
</dbReference>
<dbReference type="InterPro" id="IPR009057">
    <property type="entry name" value="Homeodomain-like_sf"/>
</dbReference>
<dbReference type="InterPro" id="IPR050204">
    <property type="entry name" value="AraC_XylS_family_regulators"/>
</dbReference>
<organism evidence="5 6">
    <name type="scientific">Microbacterium arthrosphaerae</name>
    <dbReference type="NCBI Taxonomy" id="792652"/>
    <lineage>
        <taxon>Bacteria</taxon>
        <taxon>Bacillati</taxon>
        <taxon>Actinomycetota</taxon>
        <taxon>Actinomycetes</taxon>
        <taxon>Micrococcales</taxon>
        <taxon>Microbacteriaceae</taxon>
        <taxon>Microbacterium</taxon>
    </lineage>
</organism>
<dbReference type="PANTHER" id="PTHR46796">
    <property type="entry name" value="HTH-TYPE TRANSCRIPTIONAL ACTIVATOR RHAS-RELATED"/>
    <property type="match status" value="1"/>
</dbReference>
<evidence type="ECO:0000259" key="4">
    <source>
        <dbReference type="PROSITE" id="PS01124"/>
    </source>
</evidence>
<dbReference type="Pfam" id="PF12833">
    <property type="entry name" value="HTH_18"/>
    <property type="match status" value="1"/>
</dbReference>
<dbReference type="EMBL" id="JAWQEV010000001">
    <property type="protein sequence ID" value="MDW4571416.1"/>
    <property type="molecule type" value="Genomic_DNA"/>
</dbReference>
<proteinExistence type="predicted"/>
<dbReference type="SMART" id="SM00342">
    <property type="entry name" value="HTH_ARAC"/>
    <property type="match status" value="1"/>
</dbReference>
<evidence type="ECO:0000313" key="6">
    <source>
        <dbReference type="Proteomes" id="UP001283109"/>
    </source>
</evidence>
<dbReference type="Gene3D" id="1.10.10.60">
    <property type="entry name" value="Homeodomain-like"/>
    <property type="match status" value="1"/>
</dbReference>
<feature type="domain" description="HTH araC/xylS-type" evidence="4">
    <location>
        <begin position="207"/>
        <end position="308"/>
    </location>
</feature>